<name>A0ABV1YQ71_9HYPH</name>
<evidence type="ECO:0008006" key="3">
    <source>
        <dbReference type="Google" id="ProtNLM"/>
    </source>
</evidence>
<dbReference type="Proteomes" id="UP001464387">
    <property type="component" value="Unassembled WGS sequence"/>
</dbReference>
<dbReference type="RefSeq" id="WP_287273190.1">
    <property type="nucleotide sequence ID" value="NZ_JAMYMY010000063.1"/>
</dbReference>
<gene>
    <name evidence="1" type="ORF">NKI33_30800</name>
</gene>
<dbReference type="EMBL" id="JAMYPJ010000072">
    <property type="protein sequence ID" value="MER8937331.1"/>
    <property type="molecule type" value="Genomic_DNA"/>
</dbReference>
<evidence type="ECO:0000313" key="2">
    <source>
        <dbReference type="Proteomes" id="UP001464387"/>
    </source>
</evidence>
<protein>
    <recommendedName>
        <fullName evidence="3">Secreted protein</fullName>
    </recommendedName>
</protein>
<reference evidence="1 2" key="1">
    <citation type="journal article" date="2024" name="Proc. Natl. Acad. Sci. U.S.A.">
        <title>The evolutionary genomics of adaptation to stress in wild rhizobium bacteria.</title>
        <authorList>
            <person name="Kehlet-Delgado H."/>
            <person name="Montoya A.P."/>
            <person name="Jensen K.T."/>
            <person name="Wendlandt C.E."/>
            <person name="Dexheimer C."/>
            <person name="Roberts M."/>
            <person name="Torres Martinez L."/>
            <person name="Friesen M.L."/>
            <person name="Griffitts J.S."/>
            <person name="Porter S.S."/>
        </authorList>
    </citation>
    <scope>NUCLEOTIDE SEQUENCE [LARGE SCALE GENOMIC DNA]</scope>
    <source>
        <strain evidence="1 2">M0729</strain>
    </source>
</reference>
<sequence>MKSYAAIFAVYVLVGGMSGVVLSGAAAAEDLASTAGAVTIDHISYLLLDQGGIGAYVKKCPEYDLGDDRTHCLEIHREMIAILEKLSVSRQVDARDFVQRYFTGYFDRLLYCLKTTCDGFFVLKGYAGDDMAQKWARMIAFQACVHAAPATWTATSEKSEAFVPRYRFRDASKGLIPDCDASLLSEADLAILSTFNLSGQY</sequence>
<organism evidence="1 2">
    <name type="scientific">Mesorhizobium opportunistum</name>
    <dbReference type="NCBI Taxonomy" id="593909"/>
    <lineage>
        <taxon>Bacteria</taxon>
        <taxon>Pseudomonadati</taxon>
        <taxon>Pseudomonadota</taxon>
        <taxon>Alphaproteobacteria</taxon>
        <taxon>Hyphomicrobiales</taxon>
        <taxon>Phyllobacteriaceae</taxon>
        <taxon>Mesorhizobium</taxon>
    </lineage>
</organism>
<evidence type="ECO:0000313" key="1">
    <source>
        <dbReference type="EMBL" id="MER8937331.1"/>
    </source>
</evidence>
<proteinExistence type="predicted"/>
<comment type="caution">
    <text evidence="1">The sequence shown here is derived from an EMBL/GenBank/DDBJ whole genome shotgun (WGS) entry which is preliminary data.</text>
</comment>
<accession>A0ABV1YQ71</accession>
<keyword evidence="2" id="KW-1185">Reference proteome</keyword>